<sequence length="533" mass="56559">METKVPVITLTEKSVLHRRLAFSVMELVVLIAIIGVLITVIVSVVGTQPAAVRNAKIASDVATLNQMVAAYVSDGGNLIGQTNAQTVLDKMKRSRPQSEWKQHAGPVSGRLVDSRLRARITSAPESAGQQRAKWNPQTMRFELTEAKGSAVSEFYLDESLASKDFGTEKRTASRMTYNSVEGKNQGWVWGYSSVGKPNYNTPAGNQGEGNSNPFDPTKDAPVTPPDDGEDPGDGGGGGGGDDGGGDDGPQVPVAEQLPRPLISPTSGTFAYASFPTTAALSPNGAPASGSRLEYRLNGGAWTTYSGSISLTPADKVEARNISTDTTKYKTSGNASASYYRLTSGFTGTGSGTWGNATGGSNLVTSVQNGVESSTFLHGNTKVDLGNGQFLDAGTENMLKFTPGTFDTITPNVYFELGELLMLNGNTFYNSEATGVTLSINMKLTEPAYSTVVHINLGLISTENTADQMASADIVELRNPNTDFKVTVDGVEYRLELSWETLDAGAGVVKGNQFYVYETATASAMLRGRFIPNK</sequence>
<feature type="compositionally biased region" description="Gly residues" evidence="1">
    <location>
        <begin position="233"/>
        <end position="242"/>
    </location>
</feature>
<comment type="caution">
    <text evidence="3">The sequence shown here is derived from an EMBL/GenBank/DDBJ whole genome shotgun (WGS) entry which is preliminary data.</text>
</comment>
<accession>A0A4V3FE30</accession>
<keyword evidence="4" id="KW-1185">Reference proteome</keyword>
<evidence type="ECO:0000256" key="2">
    <source>
        <dbReference type="SAM" id="Phobius"/>
    </source>
</evidence>
<evidence type="ECO:0000313" key="4">
    <source>
        <dbReference type="Proteomes" id="UP000295662"/>
    </source>
</evidence>
<proteinExistence type="predicted"/>
<feature type="transmembrane region" description="Helical" evidence="2">
    <location>
        <begin position="20"/>
        <end position="46"/>
    </location>
</feature>
<evidence type="ECO:0000313" key="3">
    <source>
        <dbReference type="EMBL" id="TDU64340.1"/>
    </source>
</evidence>
<dbReference type="Proteomes" id="UP000295662">
    <property type="component" value="Unassembled WGS sequence"/>
</dbReference>
<dbReference type="RefSeq" id="WP_133797206.1">
    <property type="nucleotide sequence ID" value="NZ_SOCA01000011.1"/>
</dbReference>
<keyword evidence="2" id="KW-0472">Membrane</keyword>
<feature type="region of interest" description="Disordered" evidence="1">
    <location>
        <begin position="198"/>
        <end position="254"/>
    </location>
</feature>
<dbReference type="AlphaFoldDB" id="A0A4V3FE30"/>
<dbReference type="SUPFAM" id="SSF54523">
    <property type="entry name" value="Pili subunits"/>
    <property type="match status" value="1"/>
</dbReference>
<dbReference type="EMBL" id="SOCA01000011">
    <property type="protein sequence ID" value="TDU64340.1"/>
    <property type="molecule type" value="Genomic_DNA"/>
</dbReference>
<dbReference type="InterPro" id="IPR045584">
    <property type="entry name" value="Pilin-like"/>
</dbReference>
<evidence type="ECO:0000256" key="1">
    <source>
        <dbReference type="SAM" id="MobiDB-lite"/>
    </source>
</evidence>
<dbReference type="OrthoDB" id="178974at2"/>
<keyword evidence="2" id="KW-0812">Transmembrane</keyword>
<reference evidence="3 4" key="1">
    <citation type="submission" date="2019-03" db="EMBL/GenBank/DDBJ databases">
        <title>Genomic Encyclopedia of Archaeal and Bacterial Type Strains, Phase II (KMG-II): from individual species to whole genera.</title>
        <authorList>
            <person name="Goeker M."/>
        </authorList>
    </citation>
    <scope>NUCLEOTIDE SEQUENCE [LARGE SCALE GENOMIC DNA]</scope>
    <source>
        <strain evidence="3 4">ATCC 25309</strain>
    </source>
</reference>
<gene>
    <name evidence="3" type="ORF">EI77_04228</name>
</gene>
<keyword evidence="2" id="KW-1133">Transmembrane helix</keyword>
<name>A0A4V3FE30_9BACT</name>
<dbReference type="Gene3D" id="3.30.700.10">
    <property type="entry name" value="Glycoprotein, Type 4 Pilin"/>
    <property type="match status" value="1"/>
</dbReference>
<organism evidence="3 4">
    <name type="scientific">Prosthecobacter fusiformis</name>
    <dbReference type="NCBI Taxonomy" id="48464"/>
    <lineage>
        <taxon>Bacteria</taxon>
        <taxon>Pseudomonadati</taxon>
        <taxon>Verrucomicrobiota</taxon>
        <taxon>Verrucomicrobiia</taxon>
        <taxon>Verrucomicrobiales</taxon>
        <taxon>Verrucomicrobiaceae</taxon>
        <taxon>Prosthecobacter</taxon>
    </lineage>
</organism>
<feature type="compositionally biased region" description="Polar residues" evidence="1">
    <location>
        <begin position="198"/>
        <end position="214"/>
    </location>
</feature>
<dbReference type="InterPro" id="IPR047995">
    <property type="entry name" value="Choice_anch_K"/>
</dbReference>
<dbReference type="NCBIfam" id="NF038131">
    <property type="entry name" value="choice_anch_K"/>
    <property type="match status" value="1"/>
</dbReference>
<protein>
    <submittedName>
        <fullName evidence="3">Uncharacterized protein</fullName>
    </submittedName>
</protein>